<evidence type="ECO:0008006" key="4">
    <source>
        <dbReference type="Google" id="ProtNLM"/>
    </source>
</evidence>
<dbReference type="PANTHER" id="PTHR35804:SF1">
    <property type="entry name" value="LYSINE EXPORTER LYSO"/>
    <property type="match status" value="1"/>
</dbReference>
<feature type="transmembrane region" description="Helical" evidence="1">
    <location>
        <begin position="191"/>
        <end position="216"/>
    </location>
</feature>
<keyword evidence="1" id="KW-0472">Membrane</keyword>
<gene>
    <name evidence="2" type="ORF">TCARB_0448</name>
</gene>
<evidence type="ECO:0000313" key="3">
    <source>
        <dbReference type="Proteomes" id="UP000266720"/>
    </source>
</evidence>
<dbReference type="Proteomes" id="UP000266720">
    <property type="component" value="Chromosome"/>
</dbReference>
<dbReference type="GeneID" id="25405905"/>
<organism evidence="2 3">
    <name type="scientific">Thermofilum adornatum 1505</name>
    <dbReference type="NCBI Taxonomy" id="697581"/>
    <lineage>
        <taxon>Archaea</taxon>
        <taxon>Thermoproteota</taxon>
        <taxon>Thermoprotei</taxon>
        <taxon>Thermofilales</taxon>
        <taxon>Thermofilaceae</taxon>
        <taxon>Thermofilum</taxon>
    </lineage>
</organism>
<dbReference type="PANTHER" id="PTHR35804">
    <property type="entry name" value="LYSINE EXPORTER LYSO"/>
    <property type="match status" value="1"/>
</dbReference>
<reference evidence="3" key="1">
    <citation type="book" date="2010" name="EXTREMOPHILES" publisher="0:0-0">
        <title>Complete genome sequences of ten hyperthermophilic archaea reveal their metabolic capabilities and possible ecological roles.</title>
        <editorList>
            <person name="?"/>
        </editorList>
        <authorList>
            <person name="Ravin N.V."/>
            <person name="Mardanov A.V."/>
            <person name="Bonch-Osmolovskaya E.A."/>
            <person name="Skryabin K.G."/>
        </authorList>
    </citation>
    <scope>NUCLEOTIDE SEQUENCE [LARGE SCALE GENOMIC DNA]</scope>
    <source>
        <strain evidence="3">1505</strain>
    </source>
</reference>
<evidence type="ECO:0000313" key="2">
    <source>
        <dbReference type="EMBL" id="AJB41520.1"/>
    </source>
</evidence>
<sequence>MLDLGSLEVIIVFLASLLIGRVFNIKLPGFVFQGIVLVLVWSISAWAAASGIEALKVSLYHTVIFLALIILFVFGIGSFYTERSRRISAHVEARPNYPIIIAIASGWLTGIYANWLQAYLSQVIWPLVLAVIFATGLAMHTTINLEAIRNGGDVFLKALSVTLVSAFLAGIVASIFLRVPLRYSLSILFGLGWYSFAGPFVAQFFGPSAGLTAFLVNILREQATFILTPLLSRFKVATISLGGATTMDNTLSVFIYTYGEEAAVPSIMHGFVLTFIVPLLESIVVMLPI</sequence>
<dbReference type="GO" id="GO:0015661">
    <property type="term" value="F:L-lysine efflux transmembrane transporter activity"/>
    <property type="evidence" value="ECO:0007669"/>
    <property type="project" value="InterPro"/>
</dbReference>
<feature type="transmembrane region" description="Helical" evidence="1">
    <location>
        <begin position="267"/>
        <end position="287"/>
    </location>
</feature>
<feature type="transmembrane region" description="Helical" evidence="1">
    <location>
        <begin position="30"/>
        <end position="52"/>
    </location>
</feature>
<protein>
    <recommendedName>
        <fullName evidence="4">Surface protein</fullName>
    </recommendedName>
</protein>
<feature type="transmembrane region" description="Helical" evidence="1">
    <location>
        <begin position="236"/>
        <end position="255"/>
    </location>
</feature>
<name>A0A3G1A4N1_9CREN</name>
<keyword evidence="1" id="KW-1133">Transmembrane helix</keyword>
<dbReference type="KEGG" id="tcb:TCARB_0448"/>
<keyword evidence="1" id="KW-0812">Transmembrane</keyword>
<dbReference type="Pfam" id="PF03956">
    <property type="entry name" value="Lys_export"/>
    <property type="match status" value="1"/>
</dbReference>
<feature type="transmembrane region" description="Helical" evidence="1">
    <location>
        <begin position="6"/>
        <end position="23"/>
    </location>
</feature>
<dbReference type="AlphaFoldDB" id="A0A3G1A4N1"/>
<dbReference type="EMBL" id="CP007493">
    <property type="protein sequence ID" value="AJB41520.1"/>
    <property type="molecule type" value="Genomic_DNA"/>
</dbReference>
<dbReference type="InterPro" id="IPR005642">
    <property type="entry name" value="LysO"/>
</dbReference>
<feature type="transmembrane region" description="Helical" evidence="1">
    <location>
        <begin position="123"/>
        <end position="143"/>
    </location>
</feature>
<accession>A0A3G1A4N1</accession>
<evidence type="ECO:0000256" key="1">
    <source>
        <dbReference type="SAM" id="Phobius"/>
    </source>
</evidence>
<dbReference type="RefSeq" id="WP_020963021.1">
    <property type="nucleotide sequence ID" value="NZ_CP007493.1"/>
</dbReference>
<dbReference type="STRING" id="697581.TCARB_0448"/>
<feature type="transmembrane region" description="Helical" evidence="1">
    <location>
        <begin position="155"/>
        <end position="179"/>
    </location>
</feature>
<feature type="transmembrane region" description="Helical" evidence="1">
    <location>
        <begin position="58"/>
        <end position="76"/>
    </location>
</feature>
<dbReference type="GeneID" id="16574020"/>
<dbReference type="GO" id="GO:0005886">
    <property type="term" value="C:plasma membrane"/>
    <property type="evidence" value="ECO:0007669"/>
    <property type="project" value="TreeGrafter"/>
</dbReference>
<feature type="transmembrane region" description="Helical" evidence="1">
    <location>
        <begin position="97"/>
        <end position="117"/>
    </location>
</feature>
<proteinExistence type="predicted"/>